<dbReference type="Proteomes" id="UP000241868">
    <property type="component" value="Unassembled WGS sequence"/>
</dbReference>
<feature type="region of interest" description="Disordered" evidence="1">
    <location>
        <begin position="28"/>
        <end position="74"/>
    </location>
</feature>
<reference evidence="2 3" key="1">
    <citation type="submission" date="2018-03" db="EMBL/GenBank/DDBJ databases">
        <title>Neisseria weixii sp. nov., isolated from the intestinal contents of Tibetan Plateau pika (Ochotona curzoniae) in Yushu, Qinghai Province, China.</title>
        <authorList>
            <person name="Gui Z."/>
        </authorList>
    </citation>
    <scope>NUCLEOTIDE SEQUENCE [LARGE SCALE GENOMIC DNA]</scope>
    <source>
        <strain evidence="2 3">ATCC 51483</strain>
    </source>
</reference>
<comment type="caution">
    <text evidence="2">The sequence shown here is derived from an EMBL/GenBank/DDBJ whole genome shotgun (WGS) entry which is preliminary data.</text>
</comment>
<evidence type="ECO:0000313" key="3">
    <source>
        <dbReference type="Proteomes" id="UP000241868"/>
    </source>
</evidence>
<dbReference type="EMBL" id="PXYY01000001">
    <property type="protein sequence ID" value="PSJ81477.1"/>
    <property type="molecule type" value="Genomic_DNA"/>
</dbReference>
<sequence length="89" mass="9850">MKQIAKPYRQHKDRYGCRRICAIPNRRIRLSEKSRQKADGGNGYAGKNQAGQRLPKSGCQHGQRQPVRPQLCGKSWPGLAAPIPGIGCV</sequence>
<dbReference type="AlphaFoldDB" id="A0A2P7U3G0"/>
<evidence type="ECO:0000313" key="2">
    <source>
        <dbReference type="EMBL" id="PSJ81477.1"/>
    </source>
</evidence>
<keyword evidence="3" id="KW-1185">Reference proteome</keyword>
<proteinExistence type="predicted"/>
<protein>
    <submittedName>
        <fullName evidence="2">Uncharacterized protein</fullName>
    </submittedName>
</protein>
<accession>A0A2P7U3G0</accession>
<feature type="compositionally biased region" description="Basic and acidic residues" evidence="1">
    <location>
        <begin position="29"/>
        <end position="38"/>
    </location>
</feature>
<organism evidence="2 3">
    <name type="scientific">Neisseria iguanae</name>
    <dbReference type="NCBI Taxonomy" id="90242"/>
    <lineage>
        <taxon>Bacteria</taxon>
        <taxon>Pseudomonadati</taxon>
        <taxon>Pseudomonadota</taxon>
        <taxon>Betaproteobacteria</taxon>
        <taxon>Neisseriales</taxon>
        <taxon>Neisseriaceae</taxon>
        <taxon>Neisseria</taxon>
    </lineage>
</organism>
<evidence type="ECO:0000256" key="1">
    <source>
        <dbReference type="SAM" id="MobiDB-lite"/>
    </source>
</evidence>
<name>A0A2P7U3G0_9NEIS</name>
<gene>
    <name evidence="2" type="ORF">C7N83_00150</name>
</gene>